<evidence type="ECO:0000259" key="5">
    <source>
        <dbReference type="Pfam" id="PF04921"/>
    </source>
</evidence>
<reference evidence="7" key="1">
    <citation type="submission" date="2017-10" db="EMBL/GenBank/DDBJ databases">
        <title>Rapid genome shrinkage in a self-fertile nematode reveals novel sperm competition proteins.</title>
        <authorList>
            <person name="Yin D."/>
            <person name="Schwarz E.M."/>
            <person name="Thomas C.G."/>
            <person name="Felde R.L."/>
            <person name="Korf I.F."/>
            <person name="Cutter A.D."/>
            <person name="Schartner C.M."/>
            <person name="Ralston E.J."/>
            <person name="Meyer B.J."/>
            <person name="Haag E.S."/>
        </authorList>
    </citation>
    <scope>NUCLEOTIDE SEQUENCE [LARGE SCALE GENOMIC DNA]</scope>
    <source>
        <strain evidence="7">JU1422</strain>
    </source>
</reference>
<dbReference type="Proteomes" id="UP000230233">
    <property type="component" value="Chromosome V"/>
</dbReference>
<dbReference type="PANTHER" id="PTHR12722:SF0">
    <property type="entry name" value="PROTEIN FAM50A"/>
    <property type="match status" value="1"/>
</dbReference>
<protein>
    <recommendedName>
        <fullName evidence="2">Protein FAM50 homolog</fullName>
    </recommendedName>
</protein>
<keyword evidence="7" id="KW-1185">Reference proteome</keyword>
<name>A0A2G5TMW6_9PELO</name>
<dbReference type="AlphaFoldDB" id="A0A2G5TMW6"/>
<evidence type="ECO:0000313" key="6">
    <source>
        <dbReference type="EMBL" id="PIC28639.1"/>
    </source>
</evidence>
<feature type="domain" description="FAM50A/XAP5 C-terminal" evidence="5">
    <location>
        <begin position="182"/>
        <end position="320"/>
    </location>
</feature>
<dbReference type="GO" id="GO:0006325">
    <property type="term" value="P:chromatin organization"/>
    <property type="evidence" value="ECO:0007669"/>
    <property type="project" value="TreeGrafter"/>
</dbReference>
<evidence type="ECO:0000256" key="3">
    <source>
        <dbReference type="SAM" id="Coils"/>
    </source>
</evidence>
<dbReference type="InterPro" id="IPR007005">
    <property type="entry name" value="XAP5"/>
</dbReference>
<feature type="coiled-coil region" evidence="3">
    <location>
        <begin position="9"/>
        <end position="40"/>
    </location>
</feature>
<gene>
    <name evidence="6" type="primary">Cni-C47E8.4</name>
    <name evidence="6" type="synonym">Cnig_chr_V.g20487</name>
    <name evidence="6" type="ORF">B9Z55_020487</name>
</gene>
<feature type="compositionally biased region" description="Basic and acidic residues" evidence="4">
    <location>
        <begin position="97"/>
        <end position="109"/>
    </location>
</feature>
<keyword evidence="3" id="KW-0175">Coiled coil</keyword>
<sequence length="328" mass="38048">MSRADEGRLIHLAKKREREKEDIEKQLRKLEEDKEKCKVGITSKFTANYETMEESVKSKTYGLVSLDDMKNIQKNEISNRDLQVARGASSSTSLAKDSQEAREKEEHVAKHTQKRVLSFAYEDEEEDEDAAPIVPKKFQRVGMDPTVDTSFLPDKEREEFLRKKKEELAAEWRVKQNTEKNEEITVAYAYWDGSSHRKNMKVKKGNTISQCLARAIEALKKEFTELKACTPENLMFVKEDLIIPHFYTFQDFIVTKAMGKTGPLFVFDSASDVRIRQDAALDYGESHPAKIVLRSWYEKNKHIYPASRWEPFVPSKKYGRNFDDLSDL</sequence>
<evidence type="ECO:0000256" key="4">
    <source>
        <dbReference type="SAM" id="MobiDB-lite"/>
    </source>
</evidence>
<dbReference type="InterPro" id="IPR048337">
    <property type="entry name" value="FAM50A/XAP5_C"/>
</dbReference>
<dbReference type="PANTHER" id="PTHR12722">
    <property type="entry name" value="XAP-5 PROTEIN-RELATED"/>
    <property type="match status" value="1"/>
</dbReference>
<evidence type="ECO:0000256" key="1">
    <source>
        <dbReference type="ARBA" id="ARBA00009980"/>
    </source>
</evidence>
<evidence type="ECO:0000313" key="7">
    <source>
        <dbReference type="Proteomes" id="UP000230233"/>
    </source>
</evidence>
<organism evidence="6 7">
    <name type="scientific">Caenorhabditis nigoni</name>
    <dbReference type="NCBI Taxonomy" id="1611254"/>
    <lineage>
        <taxon>Eukaryota</taxon>
        <taxon>Metazoa</taxon>
        <taxon>Ecdysozoa</taxon>
        <taxon>Nematoda</taxon>
        <taxon>Chromadorea</taxon>
        <taxon>Rhabditida</taxon>
        <taxon>Rhabditina</taxon>
        <taxon>Rhabditomorpha</taxon>
        <taxon>Rhabditoidea</taxon>
        <taxon>Rhabditidae</taxon>
        <taxon>Peloderinae</taxon>
        <taxon>Caenorhabditis</taxon>
    </lineage>
</organism>
<dbReference type="Pfam" id="PF04921">
    <property type="entry name" value="XAP5"/>
    <property type="match status" value="1"/>
</dbReference>
<proteinExistence type="inferred from homology"/>
<accession>A0A2G5TMW6</accession>
<dbReference type="EMBL" id="PDUG01000005">
    <property type="protein sequence ID" value="PIC28639.1"/>
    <property type="molecule type" value="Genomic_DNA"/>
</dbReference>
<dbReference type="STRING" id="1611254.A0A2G5TMW6"/>
<dbReference type="GO" id="GO:0005634">
    <property type="term" value="C:nucleus"/>
    <property type="evidence" value="ECO:0007669"/>
    <property type="project" value="InterPro"/>
</dbReference>
<feature type="region of interest" description="Disordered" evidence="4">
    <location>
        <begin position="76"/>
        <end position="111"/>
    </location>
</feature>
<dbReference type="OrthoDB" id="1562195at2759"/>
<evidence type="ECO:0000256" key="2">
    <source>
        <dbReference type="ARBA" id="ARBA00016617"/>
    </source>
</evidence>
<comment type="similarity">
    <text evidence="1">Belongs to the FAM50 family.</text>
</comment>
<comment type="caution">
    <text evidence="6">The sequence shown here is derived from an EMBL/GenBank/DDBJ whole genome shotgun (WGS) entry which is preliminary data.</text>
</comment>